<feature type="compositionally biased region" description="Low complexity" evidence="1">
    <location>
        <begin position="43"/>
        <end position="63"/>
    </location>
</feature>
<organism evidence="2 3">
    <name type="scientific">Artemisia annua</name>
    <name type="common">Sweet wormwood</name>
    <dbReference type="NCBI Taxonomy" id="35608"/>
    <lineage>
        <taxon>Eukaryota</taxon>
        <taxon>Viridiplantae</taxon>
        <taxon>Streptophyta</taxon>
        <taxon>Embryophyta</taxon>
        <taxon>Tracheophyta</taxon>
        <taxon>Spermatophyta</taxon>
        <taxon>Magnoliopsida</taxon>
        <taxon>eudicotyledons</taxon>
        <taxon>Gunneridae</taxon>
        <taxon>Pentapetalae</taxon>
        <taxon>asterids</taxon>
        <taxon>campanulids</taxon>
        <taxon>Asterales</taxon>
        <taxon>Asteraceae</taxon>
        <taxon>Asteroideae</taxon>
        <taxon>Anthemideae</taxon>
        <taxon>Artemisiinae</taxon>
        <taxon>Artemisia</taxon>
    </lineage>
</organism>
<evidence type="ECO:0000313" key="3">
    <source>
        <dbReference type="Proteomes" id="UP000245207"/>
    </source>
</evidence>
<dbReference type="InterPro" id="IPR014718">
    <property type="entry name" value="GH-type_carb-bd"/>
</dbReference>
<dbReference type="GO" id="GO:0030246">
    <property type="term" value="F:carbohydrate binding"/>
    <property type="evidence" value="ECO:0007669"/>
    <property type="project" value="InterPro"/>
</dbReference>
<dbReference type="GO" id="GO:0047938">
    <property type="term" value="F:glucose-6-phosphate 1-epimerase activity"/>
    <property type="evidence" value="ECO:0007669"/>
    <property type="project" value="TreeGrafter"/>
</dbReference>
<comment type="caution">
    <text evidence="2">The sequence shown here is derived from an EMBL/GenBank/DDBJ whole genome shotgun (WGS) entry which is preliminary data.</text>
</comment>
<dbReference type="EMBL" id="PKPP01002868">
    <property type="protein sequence ID" value="PWA72645.1"/>
    <property type="molecule type" value="Genomic_DNA"/>
</dbReference>
<dbReference type="STRING" id="35608.A0A2U1NGJ5"/>
<dbReference type="PANTHER" id="PTHR11122:SF10">
    <property type="entry name" value="GLUCOSE-6-PHOSPHATE 1-EPIMERASE"/>
    <property type="match status" value="1"/>
</dbReference>
<dbReference type="PANTHER" id="PTHR11122">
    <property type="entry name" value="APOSPORY-ASSOCIATED PROTEIN C-RELATED"/>
    <property type="match status" value="1"/>
</dbReference>
<name>A0A2U1NGJ5_ARTAN</name>
<sequence>MGALVIEVCGLGLTNEVMVCFIPVYLGYRIGSISKPIVGDDVTSTSQPSSSKKPASVKVLASKQTGNTDTTSKSHAIYKNTFKDDINHVSLKNSFDPLINKDNVFETNNEKGTNKDVWNPWDKKAKAMTNMGVNEYRRMVCVDYVVDANPITLKSVEEWTGRLEITLKAVSKFKDKHPMLFWLKNSNLRQHVKSAHFQDSAADGISSVKELAKKTWNESILNKILQRWLDRFGENYSKGDDHTVSCCCPHCPNSFKVTIF</sequence>
<dbReference type="OrthoDB" id="1659429at2759"/>
<evidence type="ECO:0000256" key="1">
    <source>
        <dbReference type="SAM" id="MobiDB-lite"/>
    </source>
</evidence>
<keyword evidence="3" id="KW-1185">Reference proteome</keyword>
<gene>
    <name evidence="2" type="ORF">CTI12_AA267200</name>
</gene>
<dbReference type="AlphaFoldDB" id="A0A2U1NGJ5"/>
<evidence type="ECO:0000313" key="2">
    <source>
        <dbReference type="EMBL" id="PWA72645.1"/>
    </source>
</evidence>
<accession>A0A2U1NGJ5</accession>
<reference evidence="2 3" key="1">
    <citation type="journal article" date="2018" name="Mol. Plant">
        <title>The genome of Artemisia annua provides insight into the evolution of Asteraceae family and artemisinin biosynthesis.</title>
        <authorList>
            <person name="Shen Q."/>
            <person name="Zhang L."/>
            <person name="Liao Z."/>
            <person name="Wang S."/>
            <person name="Yan T."/>
            <person name="Shi P."/>
            <person name="Liu M."/>
            <person name="Fu X."/>
            <person name="Pan Q."/>
            <person name="Wang Y."/>
            <person name="Lv Z."/>
            <person name="Lu X."/>
            <person name="Zhang F."/>
            <person name="Jiang W."/>
            <person name="Ma Y."/>
            <person name="Chen M."/>
            <person name="Hao X."/>
            <person name="Li L."/>
            <person name="Tang Y."/>
            <person name="Lv G."/>
            <person name="Zhou Y."/>
            <person name="Sun X."/>
            <person name="Brodelius P.E."/>
            <person name="Rose J.K.C."/>
            <person name="Tang K."/>
        </authorList>
    </citation>
    <scope>NUCLEOTIDE SEQUENCE [LARGE SCALE GENOMIC DNA]</scope>
    <source>
        <strain evidence="3">cv. Huhao1</strain>
        <tissue evidence="2">Leaf</tissue>
    </source>
</reference>
<protein>
    <submittedName>
        <fullName evidence="2">Uncharacterized protein</fullName>
    </submittedName>
</protein>
<dbReference type="Proteomes" id="UP000245207">
    <property type="component" value="Unassembled WGS sequence"/>
</dbReference>
<proteinExistence type="predicted"/>
<dbReference type="Gene3D" id="2.70.98.10">
    <property type="match status" value="1"/>
</dbReference>
<dbReference type="GO" id="GO:0005737">
    <property type="term" value="C:cytoplasm"/>
    <property type="evidence" value="ECO:0007669"/>
    <property type="project" value="TreeGrafter"/>
</dbReference>
<feature type="region of interest" description="Disordered" evidence="1">
    <location>
        <begin position="41"/>
        <end position="72"/>
    </location>
</feature>